<feature type="transmembrane region" description="Helical" evidence="3">
    <location>
        <begin position="81"/>
        <end position="102"/>
    </location>
</feature>
<evidence type="ECO:0000313" key="6">
    <source>
        <dbReference type="Proteomes" id="UP000267027"/>
    </source>
</evidence>
<accession>A0A158PFF3</accession>
<dbReference type="Proteomes" id="UP000267027">
    <property type="component" value="Unassembled WGS sequence"/>
</dbReference>
<dbReference type="PANTHER" id="PTHR10426">
    <property type="entry name" value="STRICTOSIDINE SYNTHASE-RELATED"/>
    <property type="match status" value="1"/>
</dbReference>
<keyword evidence="6" id="KW-1185">Reference proteome</keyword>
<dbReference type="AlphaFoldDB" id="A0A158PFF3"/>
<reference evidence="7" key="1">
    <citation type="submission" date="2016-04" db="UniProtKB">
        <authorList>
            <consortium name="WormBaseParasite"/>
        </authorList>
    </citation>
    <scope>IDENTIFICATION</scope>
</reference>
<dbReference type="InterPro" id="IPR018119">
    <property type="entry name" value="Strictosidine_synth_cons-reg"/>
</dbReference>
<keyword evidence="3" id="KW-0812">Transmembrane</keyword>
<feature type="domain" description="Strictosidine synthase conserved region" evidence="4">
    <location>
        <begin position="242"/>
        <end position="322"/>
    </location>
</feature>
<proteinExistence type="inferred from homology"/>
<evidence type="ECO:0000313" key="7">
    <source>
        <dbReference type="WBParaSite" id="ACOC_0000333601-mRNA-1"/>
    </source>
</evidence>
<dbReference type="OMA" id="RVRIMNF"/>
<sequence length="435" mass="48551">MEVLLKLTPVHQLTRRDTNFPTLDLIYQSLSTDDIRQFQRDLDDEKNVGQQQFRVGSLKEGLLDYCPSENRRHNTVVCSPILFVSVVAASLAIAISSTYLLASAPIDALEYQLPRPTLFEDKSVANEQLTNGERLLEDQIYGPESIAVNKNTGLVYTGLRTGLICEIDLSGEPKIIRAVRLTSHENCDGSYHSMPRCGRPLGMSTKAVRNILIRNLEEVRQLFAGATPASDDDSTPPTRYLNDFDFLPDGRLIISESSTKFDDRDFIYDLLEHRPNGRILEYNLVQDKLSVLVTNLYFPNGVQAVQGKVLIAEMGNARILKQVNLTTYSPSSGNVDVLVDNLPGYPDNIRVSGDGALWVPLAATRTENDNWLAVRPRLRTLLTMEFQIDLESGKLLESFHDRTGHISEVSVAVEDGRGNLLIGSDVQCYIGRIKL</sequence>
<dbReference type="Pfam" id="PF20067">
    <property type="entry name" value="SSL_N"/>
    <property type="match status" value="1"/>
</dbReference>
<dbReference type="InterPro" id="IPR011042">
    <property type="entry name" value="6-blade_b-propeller_TolB-like"/>
</dbReference>
<keyword evidence="3" id="KW-1133">Transmembrane helix</keyword>
<dbReference type="Gene3D" id="2.120.10.30">
    <property type="entry name" value="TolB, C-terminal domain"/>
    <property type="match status" value="1"/>
</dbReference>
<evidence type="ECO:0000313" key="5">
    <source>
        <dbReference type="EMBL" id="VDM54922.1"/>
    </source>
</evidence>
<dbReference type="OrthoDB" id="5307922at2759"/>
<dbReference type="GO" id="GO:0012505">
    <property type="term" value="C:endomembrane system"/>
    <property type="evidence" value="ECO:0007669"/>
    <property type="project" value="TreeGrafter"/>
</dbReference>
<evidence type="ECO:0000256" key="1">
    <source>
        <dbReference type="ARBA" id="ARBA00009191"/>
    </source>
</evidence>
<dbReference type="SUPFAM" id="SSF63829">
    <property type="entry name" value="Calcium-dependent phosphotriesterase"/>
    <property type="match status" value="1"/>
</dbReference>
<keyword evidence="3" id="KW-0472">Membrane</keyword>
<reference evidence="5 6" key="2">
    <citation type="submission" date="2018-11" db="EMBL/GenBank/DDBJ databases">
        <authorList>
            <consortium name="Pathogen Informatics"/>
        </authorList>
    </citation>
    <scope>NUCLEOTIDE SEQUENCE [LARGE SCALE GENOMIC DNA]</scope>
    <source>
        <strain evidence="5 6">Costa Rica</strain>
    </source>
</reference>
<dbReference type="STRING" id="334426.A0A158PFF3"/>
<protein>
    <submittedName>
        <fullName evidence="7">Str_synth domain-containing protein</fullName>
    </submittedName>
</protein>
<evidence type="ECO:0000256" key="3">
    <source>
        <dbReference type="SAM" id="Phobius"/>
    </source>
</evidence>
<dbReference type="Pfam" id="PF03088">
    <property type="entry name" value="Str_synth"/>
    <property type="match status" value="1"/>
</dbReference>
<organism evidence="7">
    <name type="scientific">Angiostrongylus costaricensis</name>
    <name type="common">Nematode worm</name>
    <dbReference type="NCBI Taxonomy" id="334426"/>
    <lineage>
        <taxon>Eukaryota</taxon>
        <taxon>Metazoa</taxon>
        <taxon>Ecdysozoa</taxon>
        <taxon>Nematoda</taxon>
        <taxon>Chromadorea</taxon>
        <taxon>Rhabditida</taxon>
        <taxon>Rhabditina</taxon>
        <taxon>Rhabditomorpha</taxon>
        <taxon>Strongyloidea</taxon>
        <taxon>Metastrongylidae</taxon>
        <taxon>Angiostrongylus</taxon>
    </lineage>
</organism>
<dbReference type="EMBL" id="UYYA01000966">
    <property type="protein sequence ID" value="VDM54922.1"/>
    <property type="molecule type" value="Genomic_DNA"/>
</dbReference>
<name>A0A158PFF3_ANGCS</name>
<dbReference type="PANTHER" id="PTHR10426:SF124">
    <property type="entry name" value="STRICTOSIDINE SYNTHASE CONSERVED REGION DOMAIN-CONTAINING PROTEIN"/>
    <property type="match status" value="1"/>
</dbReference>
<gene>
    <name evidence="5" type="ORF">ACOC_LOCUS3337</name>
</gene>
<dbReference type="GO" id="GO:0016787">
    <property type="term" value="F:hydrolase activity"/>
    <property type="evidence" value="ECO:0007669"/>
    <property type="project" value="TreeGrafter"/>
</dbReference>
<dbReference type="WBParaSite" id="ACOC_0000333601-mRNA-1">
    <property type="protein sequence ID" value="ACOC_0000333601-mRNA-1"/>
    <property type="gene ID" value="ACOC_0000333601"/>
</dbReference>
<evidence type="ECO:0000259" key="4">
    <source>
        <dbReference type="Pfam" id="PF03088"/>
    </source>
</evidence>
<evidence type="ECO:0000256" key="2">
    <source>
        <dbReference type="ARBA" id="ARBA00023180"/>
    </source>
</evidence>
<keyword evidence="2" id="KW-0325">Glycoprotein</keyword>
<comment type="similarity">
    <text evidence="1">Belongs to the strictosidine synthase family.</text>
</comment>